<proteinExistence type="predicted"/>
<dbReference type="Proteomes" id="UP001175227">
    <property type="component" value="Unassembled WGS sequence"/>
</dbReference>
<gene>
    <name evidence="1" type="ORF">IW261DRAFT_1606328</name>
</gene>
<dbReference type="AlphaFoldDB" id="A0AA39PDY6"/>
<reference evidence="1" key="1">
    <citation type="submission" date="2023-06" db="EMBL/GenBank/DDBJ databases">
        <authorList>
            <consortium name="Lawrence Berkeley National Laboratory"/>
            <person name="Ahrendt S."/>
            <person name="Sahu N."/>
            <person name="Indic B."/>
            <person name="Wong-Bajracharya J."/>
            <person name="Merenyi Z."/>
            <person name="Ke H.-M."/>
            <person name="Monk M."/>
            <person name="Kocsube S."/>
            <person name="Drula E."/>
            <person name="Lipzen A."/>
            <person name="Balint B."/>
            <person name="Henrissat B."/>
            <person name="Andreopoulos B."/>
            <person name="Martin F.M."/>
            <person name="Harder C.B."/>
            <person name="Rigling D."/>
            <person name="Ford K.L."/>
            <person name="Foster G.D."/>
            <person name="Pangilinan J."/>
            <person name="Papanicolaou A."/>
            <person name="Barry K."/>
            <person name="LaButti K."/>
            <person name="Viragh M."/>
            <person name="Koriabine M."/>
            <person name="Yan M."/>
            <person name="Riley R."/>
            <person name="Champramary S."/>
            <person name="Plett K.L."/>
            <person name="Tsai I.J."/>
            <person name="Slot J."/>
            <person name="Sipos G."/>
            <person name="Plett J."/>
            <person name="Nagy L.G."/>
            <person name="Grigoriev I.V."/>
        </authorList>
    </citation>
    <scope>NUCLEOTIDE SEQUENCE</scope>
    <source>
        <strain evidence="1">ICMP 16352</strain>
    </source>
</reference>
<dbReference type="InterPro" id="IPR059179">
    <property type="entry name" value="MLKL-like_MCAfunc"/>
</dbReference>
<keyword evidence="2" id="KW-1185">Reference proteome</keyword>
<sequence>MTRPSNLETWISIANFGVAAGELAPFPYIKGVCGCAVLVLEAFEKAGKNNKDLLDLADSVLKTLEMVRSTVAEHGERSAFRFRDVCVELEVQLNDTRRKSRGGKPSLKTSDVSDTIKGYQERVHAIKQDFLICTTSDWGHEISDIKHELRASTDALTSNIETPRRLTMSNFDILCTDVQVLKEQSFYYQGLIRDVPRGDIYLRGRLNPSVTHPKLFVYIEV</sequence>
<feature type="non-terminal residue" evidence="1">
    <location>
        <position position="221"/>
    </location>
</feature>
<evidence type="ECO:0000313" key="2">
    <source>
        <dbReference type="Proteomes" id="UP001175227"/>
    </source>
</evidence>
<dbReference type="EMBL" id="JAUEPR010000007">
    <property type="protein sequence ID" value="KAK0482447.1"/>
    <property type="molecule type" value="Genomic_DNA"/>
</dbReference>
<comment type="caution">
    <text evidence="1">The sequence shown here is derived from an EMBL/GenBank/DDBJ whole genome shotgun (WGS) entry which is preliminary data.</text>
</comment>
<organism evidence="1 2">
    <name type="scientific">Armillaria novae-zelandiae</name>
    <dbReference type="NCBI Taxonomy" id="153914"/>
    <lineage>
        <taxon>Eukaryota</taxon>
        <taxon>Fungi</taxon>
        <taxon>Dikarya</taxon>
        <taxon>Basidiomycota</taxon>
        <taxon>Agaricomycotina</taxon>
        <taxon>Agaricomycetes</taxon>
        <taxon>Agaricomycetidae</taxon>
        <taxon>Agaricales</taxon>
        <taxon>Marasmiineae</taxon>
        <taxon>Physalacriaceae</taxon>
        <taxon>Armillaria</taxon>
    </lineage>
</organism>
<dbReference type="CDD" id="cd21037">
    <property type="entry name" value="MLKL_NTD"/>
    <property type="match status" value="1"/>
</dbReference>
<protein>
    <submittedName>
        <fullName evidence="1">Uncharacterized protein</fullName>
    </submittedName>
</protein>
<evidence type="ECO:0000313" key="1">
    <source>
        <dbReference type="EMBL" id="KAK0482447.1"/>
    </source>
</evidence>
<accession>A0AA39PDY6</accession>
<name>A0AA39PDY6_9AGAR</name>